<dbReference type="PANTHER" id="PTHR48063">
    <property type="entry name" value="LRR RECEPTOR-LIKE KINASE"/>
    <property type="match status" value="1"/>
</dbReference>
<evidence type="ECO:0008006" key="12">
    <source>
        <dbReference type="Google" id="ProtNLM"/>
    </source>
</evidence>
<dbReference type="AlphaFoldDB" id="A0A0R0FPY3"/>
<comment type="subcellular location">
    <subcellularLocation>
        <location evidence="1">Membrane</location>
        <topology evidence="1">Single-pass type I membrane protein</topology>
    </subcellularLocation>
</comment>
<keyword evidence="2" id="KW-0812">Transmembrane</keyword>
<evidence type="ECO:0000256" key="1">
    <source>
        <dbReference type="ARBA" id="ARBA00004479"/>
    </source>
</evidence>
<dbReference type="OMA" id="GVEIKCI"/>
<dbReference type="InParanoid" id="A0A0R0FPY3"/>
<reference evidence="10" key="2">
    <citation type="submission" date="2018-02" db="UniProtKB">
        <authorList>
            <consortium name="EnsemblPlants"/>
        </authorList>
    </citation>
    <scope>IDENTIFICATION</scope>
    <source>
        <strain evidence="10">Williams 82</strain>
    </source>
</reference>
<dbReference type="Gramene" id="KRH08044">
    <property type="protein sequence ID" value="KRH08044"/>
    <property type="gene ID" value="GLYMA_16G125900"/>
</dbReference>
<dbReference type="PANTHER" id="PTHR48063:SF98">
    <property type="entry name" value="LRR RECEPTOR-LIKE SERINE_THREONINE-PROTEIN KINASE FLS2"/>
    <property type="match status" value="1"/>
</dbReference>
<evidence type="ECO:0000256" key="2">
    <source>
        <dbReference type="ARBA" id="ARBA00022692"/>
    </source>
</evidence>
<feature type="signal peptide" evidence="8">
    <location>
        <begin position="1"/>
        <end position="26"/>
    </location>
</feature>
<sequence length="230" mass="25818">MTNSCFPKLMYALVLLLLRASGSILGFNWLSNGVEIKCIEMERQALLKFKQGILVEPGILSTWSDNLLYGEIPHQLGKLTHLRYLDLRGNDLQGQIPYQPGKIIHLKYLDLSTNDLHGSESSYLHTLRLAGNFDLKSKDAERLSNPSSLTNLDFNSLHDLDSSRAISFFQKNCFVISNNMTSSVFQGSFGFSSKLQNLYLGNCSLMDGNFLMSSTSNIKLHTLIVFLDLN</sequence>
<name>A0A0R0FPY3_SOYBN</name>
<evidence type="ECO:0000313" key="11">
    <source>
        <dbReference type="Proteomes" id="UP000008827"/>
    </source>
</evidence>
<dbReference type="SMR" id="A0A0R0FPY3"/>
<evidence type="ECO:0000256" key="7">
    <source>
        <dbReference type="ARBA" id="ARBA00023180"/>
    </source>
</evidence>
<organism evidence="9">
    <name type="scientific">Glycine max</name>
    <name type="common">Soybean</name>
    <name type="synonym">Glycine hispida</name>
    <dbReference type="NCBI Taxonomy" id="3847"/>
    <lineage>
        <taxon>Eukaryota</taxon>
        <taxon>Viridiplantae</taxon>
        <taxon>Streptophyta</taxon>
        <taxon>Embryophyta</taxon>
        <taxon>Tracheophyta</taxon>
        <taxon>Spermatophyta</taxon>
        <taxon>Magnoliopsida</taxon>
        <taxon>eudicotyledons</taxon>
        <taxon>Gunneridae</taxon>
        <taxon>Pentapetalae</taxon>
        <taxon>rosids</taxon>
        <taxon>fabids</taxon>
        <taxon>Fabales</taxon>
        <taxon>Fabaceae</taxon>
        <taxon>Papilionoideae</taxon>
        <taxon>50 kb inversion clade</taxon>
        <taxon>NPAAA clade</taxon>
        <taxon>indigoferoid/millettioid clade</taxon>
        <taxon>Phaseoleae</taxon>
        <taxon>Glycine</taxon>
        <taxon>Glycine subgen. Soja</taxon>
    </lineage>
</organism>
<dbReference type="GO" id="GO:0016020">
    <property type="term" value="C:membrane"/>
    <property type="evidence" value="ECO:0007669"/>
    <property type="project" value="UniProtKB-SubCell"/>
</dbReference>
<dbReference type="Pfam" id="PF00560">
    <property type="entry name" value="LRR_1"/>
    <property type="match status" value="2"/>
</dbReference>
<keyword evidence="7" id="KW-0325">Glycoprotein</keyword>
<evidence type="ECO:0000313" key="10">
    <source>
        <dbReference type="EnsemblPlants" id="KRH08044"/>
    </source>
</evidence>
<proteinExistence type="predicted"/>
<keyword evidence="5" id="KW-0472">Membrane</keyword>
<dbReference type="EnsemblPlants" id="KRH08044">
    <property type="protein sequence ID" value="KRH08044"/>
    <property type="gene ID" value="GLYMA_16G125900"/>
</dbReference>
<evidence type="ECO:0000313" key="9">
    <source>
        <dbReference type="EMBL" id="KRH08044.1"/>
    </source>
</evidence>
<keyword evidence="4" id="KW-1133">Transmembrane helix</keyword>
<protein>
    <recommendedName>
        <fullName evidence="12">Leucine-rich repeat-containing N-terminal plant-type domain-containing protein</fullName>
    </recommendedName>
</protein>
<gene>
    <name evidence="9" type="ORF">GLYMA_16G125900</name>
</gene>
<keyword evidence="6" id="KW-0675">Receptor</keyword>
<dbReference type="Proteomes" id="UP000008827">
    <property type="component" value="Chromosome 16"/>
</dbReference>
<dbReference type="InterPro" id="IPR001611">
    <property type="entry name" value="Leu-rich_rpt"/>
</dbReference>
<keyword evidence="3 8" id="KW-0732">Signal</keyword>
<evidence type="ECO:0000256" key="3">
    <source>
        <dbReference type="ARBA" id="ARBA00022729"/>
    </source>
</evidence>
<dbReference type="EMBL" id="CM000849">
    <property type="protein sequence ID" value="KRH08044.1"/>
    <property type="molecule type" value="Genomic_DNA"/>
</dbReference>
<evidence type="ECO:0000256" key="6">
    <source>
        <dbReference type="ARBA" id="ARBA00023170"/>
    </source>
</evidence>
<feature type="chain" id="PRO_5014521067" description="Leucine-rich repeat-containing N-terminal plant-type domain-containing protein" evidence="8">
    <location>
        <begin position="27"/>
        <end position="230"/>
    </location>
</feature>
<dbReference type="InterPro" id="IPR032675">
    <property type="entry name" value="LRR_dom_sf"/>
</dbReference>
<dbReference type="InterPro" id="IPR046956">
    <property type="entry name" value="RLP23-like"/>
</dbReference>
<accession>A0A0R0FPY3</accession>
<evidence type="ECO:0000256" key="4">
    <source>
        <dbReference type="ARBA" id="ARBA00022989"/>
    </source>
</evidence>
<dbReference type="SUPFAM" id="SSF52058">
    <property type="entry name" value="L domain-like"/>
    <property type="match status" value="1"/>
</dbReference>
<reference evidence="9 10" key="1">
    <citation type="journal article" date="2010" name="Nature">
        <title>Genome sequence of the palaeopolyploid soybean.</title>
        <authorList>
            <person name="Schmutz J."/>
            <person name="Cannon S.B."/>
            <person name="Schlueter J."/>
            <person name="Ma J."/>
            <person name="Mitros T."/>
            <person name="Nelson W."/>
            <person name="Hyten D.L."/>
            <person name="Song Q."/>
            <person name="Thelen J.J."/>
            <person name="Cheng J."/>
            <person name="Xu D."/>
            <person name="Hellsten U."/>
            <person name="May G.D."/>
            <person name="Yu Y."/>
            <person name="Sakurai T."/>
            <person name="Umezawa T."/>
            <person name="Bhattacharyya M.K."/>
            <person name="Sandhu D."/>
            <person name="Valliyodan B."/>
            <person name="Lindquist E."/>
            <person name="Peto M."/>
            <person name="Grant D."/>
            <person name="Shu S."/>
            <person name="Goodstein D."/>
            <person name="Barry K."/>
            <person name="Futrell-Griggs M."/>
            <person name="Abernathy B."/>
            <person name="Du J."/>
            <person name="Tian Z."/>
            <person name="Zhu L."/>
            <person name="Gill N."/>
            <person name="Joshi T."/>
            <person name="Libault M."/>
            <person name="Sethuraman A."/>
            <person name="Zhang X.-C."/>
            <person name="Shinozaki K."/>
            <person name="Nguyen H.T."/>
            <person name="Wing R.A."/>
            <person name="Cregan P."/>
            <person name="Specht J."/>
            <person name="Grimwood J."/>
            <person name="Rokhsar D."/>
            <person name="Stacey G."/>
            <person name="Shoemaker R.C."/>
            <person name="Jackson S.A."/>
        </authorList>
    </citation>
    <scope>NUCLEOTIDE SEQUENCE</scope>
    <source>
        <strain evidence="10">cv. Williams 82</strain>
        <tissue evidence="9">Callus</tissue>
    </source>
</reference>
<dbReference type="Gene3D" id="3.80.10.10">
    <property type="entry name" value="Ribonuclease Inhibitor"/>
    <property type="match status" value="1"/>
</dbReference>
<dbReference type="STRING" id="3847.A0A0R0FPY3"/>
<evidence type="ECO:0000256" key="5">
    <source>
        <dbReference type="ARBA" id="ARBA00023136"/>
    </source>
</evidence>
<reference evidence="9" key="3">
    <citation type="submission" date="2018-07" db="EMBL/GenBank/DDBJ databases">
        <title>WGS assembly of Glycine max.</title>
        <authorList>
            <person name="Schmutz J."/>
            <person name="Cannon S."/>
            <person name="Schlueter J."/>
            <person name="Ma J."/>
            <person name="Mitros T."/>
            <person name="Nelson W."/>
            <person name="Hyten D."/>
            <person name="Song Q."/>
            <person name="Thelen J."/>
            <person name="Cheng J."/>
            <person name="Xu D."/>
            <person name="Hellsten U."/>
            <person name="May G."/>
            <person name="Yu Y."/>
            <person name="Sakurai T."/>
            <person name="Umezawa T."/>
            <person name="Bhattacharyya M."/>
            <person name="Sandhu D."/>
            <person name="Valliyodan B."/>
            <person name="Lindquist E."/>
            <person name="Peto M."/>
            <person name="Grant D."/>
            <person name="Shu S."/>
            <person name="Goodstein D."/>
            <person name="Barry K."/>
            <person name="Futrell-Griggs M."/>
            <person name="Abernathy B."/>
            <person name="Du J."/>
            <person name="Tian Z."/>
            <person name="Zhu L."/>
            <person name="Gill N."/>
            <person name="Joshi T."/>
            <person name="Libault M."/>
            <person name="Sethuraman A."/>
            <person name="Zhang X."/>
            <person name="Shinozaki K."/>
            <person name="Nguyen H."/>
            <person name="Wing R."/>
            <person name="Cregan P."/>
            <person name="Specht J."/>
            <person name="Grimwood J."/>
            <person name="Rokhsar D."/>
            <person name="Stacey G."/>
            <person name="Shoemaker R."/>
            <person name="Jackson S."/>
        </authorList>
    </citation>
    <scope>NUCLEOTIDE SEQUENCE</scope>
    <source>
        <tissue evidence="9">Callus</tissue>
    </source>
</reference>
<evidence type="ECO:0000256" key="8">
    <source>
        <dbReference type="SAM" id="SignalP"/>
    </source>
</evidence>
<keyword evidence="11" id="KW-1185">Reference proteome</keyword>